<organism evidence="6 7">
    <name type="scientific">Cardiosporidium cionae</name>
    <dbReference type="NCBI Taxonomy" id="476202"/>
    <lineage>
        <taxon>Eukaryota</taxon>
        <taxon>Sar</taxon>
        <taxon>Alveolata</taxon>
        <taxon>Apicomplexa</taxon>
        <taxon>Aconoidasida</taxon>
        <taxon>Nephromycida</taxon>
        <taxon>Cardiosporidium</taxon>
    </lineage>
</organism>
<keyword evidence="7" id="KW-1185">Reference proteome</keyword>
<evidence type="ECO:0000256" key="2">
    <source>
        <dbReference type="ARBA" id="ARBA00022737"/>
    </source>
</evidence>
<dbReference type="SUPFAM" id="SSF54637">
    <property type="entry name" value="Thioesterase/thiol ester dehydrase-isomerase"/>
    <property type="match status" value="1"/>
</dbReference>
<evidence type="ECO:0000256" key="4">
    <source>
        <dbReference type="ARBA" id="ARBA00022946"/>
    </source>
</evidence>
<keyword evidence="2" id="KW-0677">Repeat</keyword>
<gene>
    <name evidence="6" type="ORF">IE077_002796</name>
</gene>
<feature type="domain" description="HotDog ACOT-type" evidence="5">
    <location>
        <begin position="353"/>
        <end position="466"/>
    </location>
</feature>
<dbReference type="PANTHER" id="PTHR12655">
    <property type="entry name" value="ACYL-COA THIOESTERASE"/>
    <property type="match status" value="1"/>
</dbReference>
<dbReference type="PANTHER" id="PTHR12655:SF0">
    <property type="entry name" value="ACYL-COENZYME A THIOESTERASE 9, MITOCHONDRIAL"/>
    <property type="match status" value="1"/>
</dbReference>
<evidence type="ECO:0000256" key="1">
    <source>
        <dbReference type="ARBA" id="ARBA00010458"/>
    </source>
</evidence>
<evidence type="ECO:0000259" key="5">
    <source>
        <dbReference type="PROSITE" id="PS51770"/>
    </source>
</evidence>
<evidence type="ECO:0000313" key="6">
    <source>
        <dbReference type="EMBL" id="KAF8822750.1"/>
    </source>
</evidence>
<dbReference type="CDD" id="cd03442">
    <property type="entry name" value="BFIT_BACH"/>
    <property type="match status" value="1"/>
</dbReference>
<dbReference type="InterPro" id="IPR029069">
    <property type="entry name" value="HotDog_dom_sf"/>
</dbReference>
<keyword evidence="4" id="KW-0809">Transit peptide</keyword>
<name>A0ABQ7JFU5_9APIC</name>
<accession>A0ABQ7JFU5</accession>
<proteinExistence type="inferred from homology"/>
<dbReference type="PROSITE" id="PS51770">
    <property type="entry name" value="HOTDOG_ACOT"/>
    <property type="match status" value="1"/>
</dbReference>
<dbReference type="Proteomes" id="UP000823046">
    <property type="component" value="Unassembled WGS sequence"/>
</dbReference>
<comment type="caution">
    <text evidence="6">The sequence shown here is derived from an EMBL/GenBank/DDBJ whole genome shotgun (WGS) entry which is preliminary data.</text>
</comment>
<evidence type="ECO:0000256" key="3">
    <source>
        <dbReference type="ARBA" id="ARBA00022801"/>
    </source>
</evidence>
<dbReference type="EMBL" id="JADAQX010000027">
    <property type="protein sequence ID" value="KAF8822750.1"/>
    <property type="molecule type" value="Genomic_DNA"/>
</dbReference>
<keyword evidence="3" id="KW-0378">Hydrolase</keyword>
<protein>
    <recommendedName>
        <fullName evidence="5">HotDog ACOT-type domain-containing protein</fullName>
    </recommendedName>
</protein>
<reference evidence="6 7" key="1">
    <citation type="journal article" date="2020" name="bioRxiv">
        <title>Metabolic contributions of an alphaproteobacterial endosymbiont in the apicomplexan Cardiosporidium cionae.</title>
        <authorList>
            <person name="Hunter E.S."/>
            <person name="Paight C.J."/>
            <person name="Lane C.E."/>
        </authorList>
    </citation>
    <scope>NUCLEOTIDE SEQUENCE [LARGE SCALE GENOMIC DNA]</scope>
    <source>
        <strain evidence="6">ESH_2018</strain>
    </source>
</reference>
<sequence length="503" mass="57285">MAQFLSSRATSFLDKCPLHGVSVPSIPDVAIFLSNRRHAFLSKYAASFCKDCSSNGKPLVNDAIKFSYTYQQSVPKPEGTHATTRLQPIANLTSSFLSRNGLNERVCTVSFIPREGDFACAKECRNSFNNCVSSPDRNTTDSNHLKGDQSEAMLHALTYRDSFIELTFPFSTNPSLREAFRRADDARVMRWGLLLELLDALAGDIAYRHCDPTGRYVDNSLYTIVTLSIDEMILAKPNKLLDIVDNPRSKKVPFEKKAKKLTNENNANLKPNLPLYSNICKTISLEKNLLLRGFTTFVGKSSLEVRIEMLQVKEIEILHNRWLNSLPSRGDNFFRLSGNVVTEETNCKYISMKDTLLKSIILMQHDKRNVHYKIFGGYIARKAFELSWLTAQSFLRTTHPRLQAIDKINFLKPVEIGSMIQMEAKVVFTFLKDIQIMVEAFQIDPILGKTTKTNHFCFSYRQEDDIDGLGAIEVVPGEYDECIQFLSARRRYLYRLGSEETRK</sequence>
<comment type="similarity">
    <text evidence="1">Belongs to the acyl coenzyme A hydrolase family.</text>
</comment>
<dbReference type="Gene3D" id="3.10.129.10">
    <property type="entry name" value="Hotdog Thioesterase"/>
    <property type="match status" value="2"/>
</dbReference>
<evidence type="ECO:0000313" key="7">
    <source>
        <dbReference type="Proteomes" id="UP000823046"/>
    </source>
</evidence>
<dbReference type="InterPro" id="IPR033120">
    <property type="entry name" value="HOTDOG_ACOT"/>
</dbReference>